<evidence type="ECO:0000256" key="1">
    <source>
        <dbReference type="ARBA" id="ARBA00022679"/>
    </source>
</evidence>
<proteinExistence type="predicted"/>
<evidence type="ECO:0000313" key="3">
    <source>
        <dbReference type="Proteomes" id="UP000825009"/>
    </source>
</evidence>
<dbReference type="Pfam" id="PF13469">
    <property type="entry name" value="Sulfotransfer_3"/>
    <property type="match status" value="1"/>
</dbReference>
<dbReference type="Proteomes" id="UP000825009">
    <property type="component" value="Chromosome"/>
</dbReference>
<accession>A0A8F6YBN9</accession>
<reference evidence="2 3" key="1">
    <citation type="submission" date="2021-07" db="EMBL/GenBank/DDBJ databases">
        <title>A novel Jannaschia species isolated from marine dinoflagellate Ceratoperidinium margalefii.</title>
        <authorList>
            <person name="Jiang Y."/>
            <person name="Li Z."/>
        </authorList>
    </citation>
    <scope>NUCLEOTIDE SEQUENCE [LARGE SCALE GENOMIC DNA]</scope>
    <source>
        <strain evidence="2 3">J12C1-MA-4</strain>
    </source>
</reference>
<name>A0A8F6YBN9_9RHOB</name>
<dbReference type="GO" id="GO:0008146">
    <property type="term" value="F:sulfotransferase activity"/>
    <property type="evidence" value="ECO:0007669"/>
    <property type="project" value="InterPro"/>
</dbReference>
<sequence length="278" mass="32495">MGKAKLPKLLGIGAQKAGTSWLHSTLGQHSEIWVPPFKELHFFDHKFVPSNRKWTEWHIRKGVRETRARWQEKNVLSIENSDYLDRIQERPMFNGQWYKHIFSKCPETKMGVDITPEYCQVSREGIEFIKKFLGRDLKVIYIIRNPIDRAVSQLKMNVSRQSAKPVTLDDWLEFADAPVIAERGDYQKYIPRWSQAFNEGSLLLLPYGLLRKNPIGLLRSVESFLGVGKFDYVNAEQRVFASPKMNVPMDVEDFFGEKFRDQCDFIKGRFGSEFYDMC</sequence>
<protein>
    <submittedName>
        <fullName evidence="2">Sulfotransferase</fullName>
    </submittedName>
</protein>
<dbReference type="AlphaFoldDB" id="A0A8F6YBN9"/>
<keyword evidence="1" id="KW-0808">Transferase</keyword>
<evidence type="ECO:0000313" key="2">
    <source>
        <dbReference type="EMBL" id="QXT41154.1"/>
    </source>
</evidence>
<dbReference type="KEGG" id="gce:KYE46_08085"/>
<organism evidence="2 3">
    <name type="scientific">Gymnodinialimonas ceratoperidinii</name>
    <dbReference type="NCBI Taxonomy" id="2856823"/>
    <lineage>
        <taxon>Bacteria</taxon>
        <taxon>Pseudomonadati</taxon>
        <taxon>Pseudomonadota</taxon>
        <taxon>Alphaproteobacteria</taxon>
        <taxon>Rhodobacterales</taxon>
        <taxon>Paracoccaceae</taxon>
        <taxon>Gymnodinialimonas</taxon>
    </lineage>
</organism>
<dbReference type="EMBL" id="CP079194">
    <property type="protein sequence ID" value="QXT41154.1"/>
    <property type="molecule type" value="Genomic_DNA"/>
</dbReference>
<dbReference type="RefSeq" id="WP_219004811.1">
    <property type="nucleotide sequence ID" value="NZ_CP079194.1"/>
</dbReference>
<dbReference type="InterPro" id="IPR037359">
    <property type="entry name" value="NST/OST"/>
</dbReference>
<dbReference type="PANTHER" id="PTHR10605:SF56">
    <property type="entry name" value="BIFUNCTIONAL HEPARAN SULFATE N-DEACETYLASE_N-SULFOTRANSFERASE"/>
    <property type="match status" value="1"/>
</dbReference>
<gene>
    <name evidence="2" type="ORF">KYE46_08085</name>
</gene>
<keyword evidence="3" id="KW-1185">Reference proteome</keyword>
<dbReference type="PANTHER" id="PTHR10605">
    <property type="entry name" value="HEPARAN SULFATE SULFOTRANSFERASE"/>
    <property type="match status" value="1"/>
</dbReference>